<dbReference type="GO" id="GO:0016779">
    <property type="term" value="F:nucleotidyltransferase activity"/>
    <property type="evidence" value="ECO:0007669"/>
    <property type="project" value="UniProtKB-KW"/>
</dbReference>
<dbReference type="GO" id="GO:0006508">
    <property type="term" value="P:proteolysis"/>
    <property type="evidence" value="ECO:0007669"/>
    <property type="project" value="UniProtKB-KW"/>
</dbReference>
<evidence type="ECO:0000259" key="7">
    <source>
        <dbReference type="Pfam" id="PF14464"/>
    </source>
</evidence>
<reference evidence="8 9" key="1">
    <citation type="submission" date="2019-04" db="EMBL/GenBank/DDBJ databases">
        <title>Draft Whole-Genome sequence of the purple photosynthetic bacterium Rhodobacter capsulatus SP108 with an indigenous class A beta-lactamase.</title>
        <authorList>
            <person name="Robertson S."/>
            <person name="Meyer T.E."/>
            <person name="Kyndt J.A."/>
        </authorList>
    </citation>
    <scope>NUCLEOTIDE SEQUENCE [LARGE SCALE GENOMIC DNA]</scope>
    <source>
        <strain evidence="8 9">SP108</strain>
    </source>
</reference>
<evidence type="ECO:0000313" key="8">
    <source>
        <dbReference type="EMBL" id="TKD15795.1"/>
    </source>
</evidence>
<dbReference type="OrthoDB" id="2746358at2"/>
<sequence length="464" mass="50598">MMPNWTLSFAGATLNCVRRHLFPGDGCEAAAILVCARVPGPRQRLLVRKAVLVPHEDCALREPDRIVWPGIWIEEAIDLAEAENLSLILIHSHPGGLFDFSEADDQSDARVIPGLFEALGSLHGSAIMIPDGRVRGRLYAQDGTCWPINLVSVIGDDIDLTWAGEHLPSKVTDRPVAFTSRMTRELGRLRAVVIGVSGTGSIIGEQAARLGFGRVDLIDFDRIELHNLNRILNATKADAEERRLKVEMFASAVASHRGEGVAMAIPASITSREAVLSASQADVLFCCVDTLEARQMADFIAQAFLLPLFDMGVVIPLRKAARGMAIADVCGRVDYVQPGGSTLRDREVYSPASLRAEYLRRTAPSAHQHELEAGYIKGMIEEAPSVITLNMRVATAAMNEFIARAYPFRLDPNGNYARTEFSLAAGEEEFTAEAAFPRSDLGLLARGDLEPLLGLPLLKPRRAD</sequence>
<feature type="domain" description="JAB" evidence="7">
    <location>
        <begin position="19"/>
        <end position="127"/>
    </location>
</feature>
<keyword evidence="8" id="KW-0808">Transferase</keyword>
<dbReference type="SUPFAM" id="SSF69572">
    <property type="entry name" value="Activating enzymes of the ubiquitin-like proteins"/>
    <property type="match status" value="1"/>
</dbReference>
<accession>A0A4U1JPR1</accession>
<evidence type="ECO:0000256" key="2">
    <source>
        <dbReference type="ARBA" id="ARBA00022723"/>
    </source>
</evidence>
<keyword evidence="1" id="KW-0645">Protease</keyword>
<evidence type="ECO:0000256" key="4">
    <source>
        <dbReference type="ARBA" id="ARBA00022833"/>
    </source>
</evidence>
<dbReference type="Gene3D" id="3.40.50.720">
    <property type="entry name" value="NAD(P)-binding Rossmann-like Domain"/>
    <property type="match status" value="1"/>
</dbReference>
<dbReference type="GO" id="GO:0008237">
    <property type="term" value="F:metallopeptidase activity"/>
    <property type="evidence" value="ECO:0007669"/>
    <property type="project" value="UniProtKB-KW"/>
</dbReference>
<dbReference type="InterPro" id="IPR035985">
    <property type="entry name" value="Ubiquitin-activating_enz"/>
</dbReference>
<keyword evidence="3" id="KW-0378">Hydrolase</keyword>
<evidence type="ECO:0000256" key="3">
    <source>
        <dbReference type="ARBA" id="ARBA00022801"/>
    </source>
</evidence>
<feature type="domain" description="THIF-type NAD/FAD binding fold" evidence="6">
    <location>
        <begin position="181"/>
        <end position="314"/>
    </location>
</feature>
<dbReference type="GO" id="GO:0008641">
    <property type="term" value="F:ubiquitin-like modifier activating enzyme activity"/>
    <property type="evidence" value="ECO:0007669"/>
    <property type="project" value="InterPro"/>
</dbReference>
<dbReference type="Pfam" id="PF14464">
    <property type="entry name" value="Prok-JAB"/>
    <property type="match status" value="1"/>
</dbReference>
<evidence type="ECO:0000259" key="6">
    <source>
        <dbReference type="Pfam" id="PF00899"/>
    </source>
</evidence>
<dbReference type="CDD" id="cd01483">
    <property type="entry name" value="E1_enzyme_family"/>
    <property type="match status" value="1"/>
</dbReference>
<evidence type="ECO:0000313" key="9">
    <source>
        <dbReference type="Proteomes" id="UP000310597"/>
    </source>
</evidence>
<dbReference type="AlphaFoldDB" id="A0A4U1JPR1"/>
<keyword evidence="8" id="KW-0548">Nucleotidyltransferase</keyword>
<dbReference type="RefSeq" id="WP_136908158.1">
    <property type="nucleotide sequence ID" value="NZ_SWJZ01000067.1"/>
</dbReference>
<keyword evidence="2" id="KW-0479">Metal-binding</keyword>
<dbReference type="GO" id="GO:0046872">
    <property type="term" value="F:metal ion binding"/>
    <property type="evidence" value="ECO:0007669"/>
    <property type="project" value="UniProtKB-KW"/>
</dbReference>
<dbReference type="InterPro" id="IPR028090">
    <property type="entry name" value="JAB_dom_prok"/>
</dbReference>
<name>A0A4U1JPR1_RHOCA</name>
<proteinExistence type="predicted"/>
<dbReference type="Proteomes" id="UP000310597">
    <property type="component" value="Unassembled WGS sequence"/>
</dbReference>
<keyword evidence="4" id="KW-0862">Zinc</keyword>
<comment type="caution">
    <text evidence="8">The sequence shown here is derived from an EMBL/GenBank/DDBJ whole genome shotgun (WGS) entry which is preliminary data.</text>
</comment>
<dbReference type="Pfam" id="PF00899">
    <property type="entry name" value="ThiF"/>
    <property type="match status" value="1"/>
</dbReference>
<evidence type="ECO:0000256" key="1">
    <source>
        <dbReference type="ARBA" id="ARBA00022670"/>
    </source>
</evidence>
<organism evidence="8 9">
    <name type="scientific">Rhodobacter capsulatus</name>
    <name type="common">Rhodopseudomonas capsulata</name>
    <dbReference type="NCBI Taxonomy" id="1061"/>
    <lineage>
        <taxon>Bacteria</taxon>
        <taxon>Pseudomonadati</taxon>
        <taxon>Pseudomonadota</taxon>
        <taxon>Alphaproteobacteria</taxon>
        <taxon>Rhodobacterales</taxon>
        <taxon>Rhodobacter group</taxon>
        <taxon>Rhodobacter</taxon>
    </lineage>
</organism>
<keyword evidence="5" id="KW-0482">Metalloprotease</keyword>
<dbReference type="InterPro" id="IPR000594">
    <property type="entry name" value="ThiF_NAD_FAD-bd"/>
</dbReference>
<protein>
    <submittedName>
        <fullName evidence="8">ThiF family adenylyltransferase</fullName>
    </submittedName>
</protein>
<evidence type="ECO:0000256" key="5">
    <source>
        <dbReference type="ARBA" id="ARBA00023049"/>
    </source>
</evidence>
<gene>
    <name evidence="8" type="ORF">FBT96_15370</name>
</gene>
<dbReference type="EMBL" id="SWJZ01000067">
    <property type="protein sequence ID" value="TKD15795.1"/>
    <property type="molecule type" value="Genomic_DNA"/>
</dbReference>